<reference evidence="1 2" key="1">
    <citation type="submission" date="2014-04" db="EMBL/GenBank/DDBJ databases">
        <authorList>
            <consortium name="DOE Joint Genome Institute"/>
            <person name="Kuo A."/>
            <person name="Tarkka M."/>
            <person name="Buscot F."/>
            <person name="Kohler A."/>
            <person name="Nagy L.G."/>
            <person name="Floudas D."/>
            <person name="Copeland A."/>
            <person name="Barry K.W."/>
            <person name="Cichocki N."/>
            <person name="Veneault-Fourrey C."/>
            <person name="LaButti K."/>
            <person name="Lindquist E.A."/>
            <person name="Lipzen A."/>
            <person name="Lundell T."/>
            <person name="Morin E."/>
            <person name="Murat C."/>
            <person name="Sun H."/>
            <person name="Tunlid A."/>
            <person name="Henrissat B."/>
            <person name="Grigoriev I.V."/>
            <person name="Hibbett D.S."/>
            <person name="Martin F."/>
            <person name="Nordberg H.P."/>
            <person name="Cantor M.N."/>
            <person name="Hua S.X."/>
        </authorList>
    </citation>
    <scope>NUCLEOTIDE SEQUENCE [LARGE SCALE GENOMIC DNA]</scope>
    <source>
        <strain evidence="1 2">F 1598</strain>
    </source>
</reference>
<sequence>MVGVNHGLLVHSSCSVRFTVKTATASSAQHIPVIANRPAAWKLVGSIDSFLICIGPSWTDFAPIAHSKA</sequence>
<gene>
    <name evidence="1" type="ORF">PILCRDRAFT_815491</name>
</gene>
<evidence type="ECO:0000313" key="1">
    <source>
        <dbReference type="EMBL" id="KIM87043.1"/>
    </source>
</evidence>
<dbReference type="EMBL" id="KN832980">
    <property type="protein sequence ID" value="KIM87043.1"/>
    <property type="molecule type" value="Genomic_DNA"/>
</dbReference>
<keyword evidence="2" id="KW-1185">Reference proteome</keyword>
<dbReference type="Proteomes" id="UP000054166">
    <property type="component" value="Unassembled WGS sequence"/>
</dbReference>
<protein>
    <submittedName>
        <fullName evidence="1">Uncharacterized protein</fullName>
    </submittedName>
</protein>
<reference evidence="2" key="2">
    <citation type="submission" date="2015-01" db="EMBL/GenBank/DDBJ databases">
        <title>Evolutionary Origins and Diversification of the Mycorrhizal Mutualists.</title>
        <authorList>
            <consortium name="DOE Joint Genome Institute"/>
            <consortium name="Mycorrhizal Genomics Consortium"/>
            <person name="Kohler A."/>
            <person name="Kuo A."/>
            <person name="Nagy L.G."/>
            <person name="Floudas D."/>
            <person name="Copeland A."/>
            <person name="Barry K.W."/>
            <person name="Cichocki N."/>
            <person name="Veneault-Fourrey C."/>
            <person name="LaButti K."/>
            <person name="Lindquist E.A."/>
            <person name="Lipzen A."/>
            <person name="Lundell T."/>
            <person name="Morin E."/>
            <person name="Murat C."/>
            <person name="Riley R."/>
            <person name="Ohm R."/>
            <person name="Sun H."/>
            <person name="Tunlid A."/>
            <person name="Henrissat B."/>
            <person name="Grigoriev I.V."/>
            <person name="Hibbett D.S."/>
            <person name="Martin F."/>
        </authorList>
    </citation>
    <scope>NUCLEOTIDE SEQUENCE [LARGE SCALE GENOMIC DNA]</scope>
    <source>
        <strain evidence="2">F 1598</strain>
    </source>
</reference>
<name>A0A0C3BKS5_PILCF</name>
<dbReference type="InParanoid" id="A0A0C3BKS5"/>
<organism evidence="1 2">
    <name type="scientific">Piloderma croceum (strain F 1598)</name>
    <dbReference type="NCBI Taxonomy" id="765440"/>
    <lineage>
        <taxon>Eukaryota</taxon>
        <taxon>Fungi</taxon>
        <taxon>Dikarya</taxon>
        <taxon>Basidiomycota</taxon>
        <taxon>Agaricomycotina</taxon>
        <taxon>Agaricomycetes</taxon>
        <taxon>Agaricomycetidae</taxon>
        <taxon>Atheliales</taxon>
        <taxon>Atheliaceae</taxon>
        <taxon>Piloderma</taxon>
    </lineage>
</organism>
<accession>A0A0C3BKS5</accession>
<dbReference type="HOGENOM" id="CLU_2776796_0_0_1"/>
<dbReference type="AlphaFoldDB" id="A0A0C3BKS5"/>
<proteinExistence type="predicted"/>
<evidence type="ECO:0000313" key="2">
    <source>
        <dbReference type="Proteomes" id="UP000054166"/>
    </source>
</evidence>